<evidence type="ECO:0000313" key="1">
    <source>
        <dbReference type="EMBL" id="KYM81612.1"/>
    </source>
</evidence>
<dbReference type="EMBL" id="KQ976532">
    <property type="protein sequence ID" value="KYM81612.1"/>
    <property type="molecule type" value="Genomic_DNA"/>
</dbReference>
<keyword evidence="2" id="KW-1185">Reference proteome</keyword>
<dbReference type="AlphaFoldDB" id="A0A195BBL2"/>
<accession>A0A195BBL2</accession>
<organism evidence="1 2">
    <name type="scientific">Atta colombica</name>
    <dbReference type="NCBI Taxonomy" id="520822"/>
    <lineage>
        <taxon>Eukaryota</taxon>
        <taxon>Metazoa</taxon>
        <taxon>Ecdysozoa</taxon>
        <taxon>Arthropoda</taxon>
        <taxon>Hexapoda</taxon>
        <taxon>Insecta</taxon>
        <taxon>Pterygota</taxon>
        <taxon>Neoptera</taxon>
        <taxon>Endopterygota</taxon>
        <taxon>Hymenoptera</taxon>
        <taxon>Apocrita</taxon>
        <taxon>Aculeata</taxon>
        <taxon>Formicoidea</taxon>
        <taxon>Formicidae</taxon>
        <taxon>Myrmicinae</taxon>
        <taxon>Atta</taxon>
    </lineage>
</organism>
<sequence length="83" mass="9342">MPVGVPTCDVEAHVYKHLAATWPNMLVPTNESHDQSMSIAEPAKHKQMHRHIECCIEDDVKRNNYILEINRCATLTNGSICAI</sequence>
<evidence type="ECO:0000313" key="2">
    <source>
        <dbReference type="Proteomes" id="UP000078540"/>
    </source>
</evidence>
<protein>
    <submittedName>
        <fullName evidence="1">Uncharacterized protein</fullName>
    </submittedName>
</protein>
<gene>
    <name evidence="1" type="ORF">ALC53_07999</name>
</gene>
<name>A0A195BBL2_9HYME</name>
<reference evidence="1 2" key="1">
    <citation type="submission" date="2015-09" db="EMBL/GenBank/DDBJ databases">
        <title>Atta colombica WGS genome.</title>
        <authorList>
            <person name="Nygaard S."/>
            <person name="Hu H."/>
            <person name="Boomsma J."/>
            <person name="Zhang G."/>
        </authorList>
    </citation>
    <scope>NUCLEOTIDE SEQUENCE [LARGE SCALE GENOMIC DNA]</scope>
    <source>
        <strain evidence="1">Treedump-2</strain>
        <tissue evidence="1">Whole body</tissue>
    </source>
</reference>
<proteinExistence type="predicted"/>
<dbReference type="Proteomes" id="UP000078540">
    <property type="component" value="Unassembled WGS sequence"/>
</dbReference>